<sequence length="81" mass="8631">MSGVWLRSRWERIMASARFTVTRAQDEEEIPIGASDGGYGALPGSGNIQDGGTRFSAGKNFIKSMRNGDCPFSGAGTCGQR</sequence>
<name>A0AAV3ZHV3_9GAST</name>
<evidence type="ECO:0000313" key="1">
    <source>
        <dbReference type="EMBL" id="GFN94903.1"/>
    </source>
</evidence>
<keyword evidence="2" id="KW-1185">Reference proteome</keyword>
<dbReference type="AlphaFoldDB" id="A0AAV3ZHV3"/>
<comment type="caution">
    <text evidence="1">The sequence shown here is derived from an EMBL/GenBank/DDBJ whole genome shotgun (WGS) entry which is preliminary data.</text>
</comment>
<proteinExistence type="predicted"/>
<gene>
    <name evidence="1" type="ORF">PoB_002140900</name>
</gene>
<reference evidence="1 2" key="1">
    <citation type="journal article" date="2021" name="Elife">
        <title>Chloroplast acquisition without the gene transfer in kleptoplastic sea slugs, Plakobranchus ocellatus.</title>
        <authorList>
            <person name="Maeda T."/>
            <person name="Takahashi S."/>
            <person name="Yoshida T."/>
            <person name="Shimamura S."/>
            <person name="Takaki Y."/>
            <person name="Nagai Y."/>
            <person name="Toyoda A."/>
            <person name="Suzuki Y."/>
            <person name="Arimoto A."/>
            <person name="Ishii H."/>
            <person name="Satoh N."/>
            <person name="Nishiyama T."/>
            <person name="Hasebe M."/>
            <person name="Maruyama T."/>
            <person name="Minagawa J."/>
            <person name="Obokata J."/>
            <person name="Shigenobu S."/>
        </authorList>
    </citation>
    <scope>NUCLEOTIDE SEQUENCE [LARGE SCALE GENOMIC DNA]</scope>
</reference>
<accession>A0AAV3ZHV3</accession>
<protein>
    <submittedName>
        <fullName evidence="1">Uncharacterized protein</fullName>
    </submittedName>
</protein>
<dbReference type="Proteomes" id="UP000735302">
    <property type="component" value="Unassembled WGS sequence"/>
</dbReference>
<dbReference type="EMBL" id="BLXT01002480">
    <property type="protein sequence ID" value="GFN94903.1"/>
    <property type="molecule type" value="Genomic_DNA"/>
</dbReference>
<evidence type="ECO:0000313" key="2">
    <source>
        <dbReference type="Proteomes" id="UP000735302"/>
    </source>
</evidence>
<organism evidence="1 2">
    <name type="scientific">Plakobranchus ocellatus</name>
    <dbReference type="NCBI Taxonomy" id="259542"/>
    <lineage>
        <taxon>Eukaryota</taxon>
        <taxon>Metazoa</taxon>
        <taxon>Spiralia</taxon>
        <taxon>Lophotrochozoa</taxon>
        <taxon>Mollusca</taxon>
        <taxon>Gastropoda</taxon>
        <taxon>Heterobranchia</taxon>
        <taxon>Euthyneura</taxon>
        <taxon>Panpulmonata</taxon>
        <taxon>Sacoglossa</taxon>
        <taxon>Placobranchoidea</taxon>
        <taxon>Plakobranchidae</taxon>
        <taxon>Plakobranchus</taxon>
    </lineage>
</organism>